<feature type="compositionally biased region" description="Polar residues" evidence="1">
    <location>
        <begin position="476"/>
        <end position="492"/>
    </location>
</feature>
<dbReference type="Proteomes" id="UP000835052">
    <property type="component" value="Unassembled WGS sequence"/>
</dbReference>
<organism evidence="4 5">
    <name type="scientific">Caenorhabditis auriculariae</name>
    <dbReference type="NCBI Taxonomy" id="2777116"/>
    <lineage>
        <taxon>Eukaryota</taxon>
        <taxon>Metazoa</taxon>
        <taxon>Ecdysozoa</taxon>
        <taxon>Nematoda</taxon>
        <taxon>Chromadorea</taxon>
        <taxon>Rhabditida</taxon>
        <taxon>Rhabditina</taxon>
        <taxon>Rhabditomorpha</taxon>
        <taxon>Rhabditoidea</taxon>
        <taxon>Rhabditidae</taxon>
        <taxon>Peloderinae</taxon>
        <taxon>Caenorhabditis</taxon>
    </lineage>
</organism>
<dbReference type="OrthoDB" id="5859852at2759"/>
<feature type="signal peptide" evidence="3">
    <location>
        <begin position="1"/>
        <end position="24"/>
    </location>
</feature>
<dbReference type="AlphaFoldDB" id="A0A8S1GWV1"/>
<comment type="caution">
    <text evidence="4">The sequence shown here is derived from an EMBL/GenBank/DDBJ whole genome shotgun (WGS) entry which is preliminary data.</text>
</comment>
<feature type="chain" id="PRO_5035878683" evidence="3">
    <location>
        <begin position="25"/>
        <end position="537"/>
    </location>
</feature>
<protein>
    <submittedName>
        <fullName evidence="4">Uncharacterized protein</fullName>
    </submittedName>
</protein>
<sequence>MHAGASYRRRVFAFCLVLLASVRGQRQYQAATYQNAQYGNGYQGAQSNAGFQAAQSNSGYQQSNNQQSRYQTQQFVVPGNNYGGQFKEQRVITVQENIQGSAQQGAGYGYNAGINAQGGSSNAGYQFSQQYGSGASGFQSRGGQQGMIQYRGNQQQAGRSVVVNSPVMFSSGSVLGAQVDIRLTSYANTNLNLMNGTTCMCPINNCNYIPANQQNQCLFSFVIVISAADQSIQYIQSDFYPMPNNGLLTSGNWTIPYSFQMNTKPVAIDIFVQHLGVVMDSQTAQLLFFNHLALVDSFVVDLINYSNSGQNGPQALTLVGQQQGTQLQISLNVQCINNMMGQYCDLQCNNANIGNSNTVICFSNRTNTYSACKWNSYRSQVTDCYVCTHGTYNGTCNGAVIYTNNGGVAYAFRTWTIVLGVLLGIALLLILCLIISYIIVRNREASRSETFKKNSYENGNYDTSTSYSRESKQREGSTSQALLSEEWSTSKPKPTGILAHTTARQNEQAESEDSYMANGVQQTTTTTTTTTRREHVV</sequence>
<proteinExistence type="predicted"/>
<keyword evidence="2" id="KW-0472">Membrane</keyword>
<evidence type="ECO:0000256" key="1">
    <source>
        <dbReference type="SAM" id="MobiDB-lite"/>
    </source>
</evidence>
<keyword evidence="5" id="KW-1185">Reference proteome</keyword>
<evidence type="ECO:0000313" key="5">
    <source>
        <dbReference type="Proteomes" id="UP000835052"/>
    </source>
</evidence>
<reference evidence="4" key="1">
    <citation type="submission" date="2020-10" db="EMBL/GenBank/DDBJ databases">
        <authorList>
            <person name="Kikuchi T."/>
        </authorList>
    </citation>
    <scope>NUCLEOTIDE SEQUENCE</scope>
    <source>
        <strain evidence="4">NKZ352</strain>
    </source>
</reference>
<keyword evidence="2" id="KW-1133">Transmembrane helix</keyword>
<evidence type="ECO:0000256" key="2">
    <source>
        <dbReference type="SAM" id="Phobius"/>
    </source>
</evidence>
<name>A0A8S1GWV1_9PELO</name>
<evidence type="ECO:0000256" key="3">
    <source>
        <dbReference type="SAM" id="SignalP"/>
    </source>
</evidence>
<keyword evidence="2" id="KW-0812">Transmembrane</keyword>
<dbReference type="EMBL" id="CAJGYM010000006">
    <property type="protein sequence ID" value="CAD6187571.1"/>
    <property type="molecule type" value="Genomic_DNA"/>
</dbReference>
<feature type="transmembrane region" description="Helical" evidence="2">
    <location>
        <begin position="415"/>
        <end position="440"/>
    </location>
</feature>
<accession>A0A8S1GWV1</accession>
<gene>
    <name evidence="4" type="ORF">CAUJ_LOCUS3490</name>
</gene>
<feature type="region of interest" description="Disordered" evidence="1">
    <location>
        <begin position="461"/>
        <end position="537"/>
    </location>
</feature>
<keyword evidence="3" id="KW-0732">Signal</keyword>
<evidence type="ECO:0000313" key="4">
    <source>
        <dbReference type="EMBL" id="CAD6187571.1"/>
    </source>
</evidence>